<evidence type="ECO:0000256" key="1">
    <source>
        <dbReference type="SAM" id="Coils"/>
    </source>
</evidence>
<dbReference type="STRING" id="646529.Desaci_3907"/>
<dbReference type="Proteomes" id="UP000002892">
    <property type="component" value="Chromosome"/>
</dbReference>
<sequence length="220" mass="25332">MCGGGRNWMYGFGGGCGGGTFGIPHQRSYNTEGYSDRELIRREVNILYAQGTIGRDQYYTVLDQMERGLFTLDDLAHLRETTRQRESIKETPKIEHSTTVDLSEIKNLESKKAELSTAKQQINTLITEIKQSYDQLANQMKLEERFAEESIALDEQKARDHLMHRQELMEQSSHLEIRIKELASDLKQLEALEIKVEAKILERKALAQREKIKNLESELS</sequence>
<accession>I4DAF9</accession>
<dbReference type="EMBL" id="CP003639">
    <property type="protein sequence ID" value="AFM42783.1"/>
    <property type="molecule type" value="Genomic_DNA"/>
</dbReference>
<proteinExistence type="predicted"/>
<organism evidence="2 3">
    <name type="scientific">Desulfosporosinus acidiphilus (strain DSM 22704 / JCM 16185 / SJ4)</name>
    <dbReference type="NCBI Taxonomy" id="646529"/>
    <lineage>
        <taxon>Bacteria</taxon>
        <taxon>Bacillati</taxon>
        <taxon>Bacillota</taxon>
        <taxon>Clostridia</taxon>
        <taxon>Eubacteriales</taxon>
        <taxon>Desulfitobacteriaceae</taxon>
        <taxon>Desulfosporosinus</taxon>
    </lineage>
</organism>
<keyword evidence="1" id="KW-0175">Coiled coil</keyword>
<dbReference type="eggNOG" id="COG2433">
    <property type="taxonomic scope" value="Bacteria"/>
</dbReference>
<dbReference type="KEGG" id="dai:Desaci_3907"/>
<reference evidence="2 3" key="1">
    <citation type="journal article" date="2012" name="J. Bacteriol.">
        <title>Complete genome sequences of Desulfosporosinus orientis DSM765T, Desulfosporosinus youngiae DSM17734T, Desulfosporosinus meridiei DSM13257T, and Desulfosporosinus acidiphilus DSM22704T.</title>
        <authorList>
            <person name="Pester M."/>
            <person name="Brambilla E."/>
            <person name="Alazard D."/>
            <person name="Rattei T."/>
            <person name="Weinmaier T."/>
            <person name="Han J."/>
            <person name="Lucas S."/>
            <person name="Lapidus A."/>
            <person name="Cheng J.F."/>
            <person name="Goodwin L."/>
            <person name="Pitluck S."/>
            <person name="Peters L."/>
            <person name="Ovchinnikova G."/>
            <person name="Teshima H."/>
            <person name="Detter J.C."/>
            <person name="Han C.S."/>
            <person name="Tapia R."/>
            <person name="Land M.L."/>
            <person name="Hauser L."/>
            <person name="Kyrpides N.C."/>
            <person name="Ivanova N.N."/>
            <person name="Pagani I."/>
            <person name="Huntmann M."/>
            <person name="Wei C.L."/>
            <person name="Davenport K.W."/>
            <person name="Daligault H."/>
            <person name="Chain P.S."/>
            <person name="Chen A."/>
            <person name="Mavromatis K."/>
            <person name="Markowitz V."/>
            <person name="Szeto E."/>
            <person name="Mikhailova N."/>
            <person name="Pati A."/>
            <person name="Wagner M."/>
            <person name="Woyke T."/>
            <person name="Ollivier B."/>
            <person name="Klenk H.P."/>
            <person name="Spring S."/>
            <person name="Loy A."/>
        </authorList>
    </citation>
    <scope>NUCLEOTIDE SEQUENCE [LARGE SCALE GENOMIC DNA]</scope>
    <source>
        <strain evidence="3">DSM 22704 / JCM 16185 / SJ4</strain>
    </source>
</reference>
<name>I4DAF9_DESAJ</name>
<protein>
    <submittedName>
        <fullName evidence="2">Uncharacterized protein</fullName>
    </submittedName>
</protein>
<dbReference type="HOGENOM" id="CLU_1254248_0_0_9"/>
<dbReference type="RefSeq" id="WP_014828770.1">
    <property type="nucleotide sequence ID" value="NC_018068.1"/>
</dbReference>
<evidence type="ECO:0000313" key="3">
    <source>
        <dbReference type="Proteomes" id="UP000002892"/>
    </source>
</evidence>
<evidence type="ECO:0000313" key="2">
    <source>
        <dbReference type="EMBL" id="AFM42783.1"/>
    </source>
</evidence>
<dbReference type="AlphaFoldDB" id="I4DAF9"/>
<keyword evidence="3" id="KW-1185">Reference proteome</keyword>
<gene>
    <name evidence="2" type="ordered locus">Desaci_3907</name>
</gene>
<feature type="coiled-coil region" evidence="1">
    <location>
        <begin position="165"/>
        <end position="218"/>
    </location>
</feature>